<reference evidence="2" key="1">
    <citation type="submission" date="2017-07" db="EMBL/GenBank/DDBJ databases">
        <title>Taro Niue Genome Assembly and Annotation.</title>
        <authorList>
            <person name="Atibalentja N."/>
            <person name="Keating K."/>
            <person name="Fields C.J."/>
        </authorList>
    </citation>
    <scope>NUCLEOTIDE SEQUENCE</scope>
    <source>
        <strain evidence="2">Niue_2</strain>
        <tissue evidence="2">Leaf</tissue>
    </source>
</reference>
<gene>
    <name evidence="2" type="ORF">Taro_054079</name>
</gene>
<proteinExistence type="predicted"/>
<feature type="compositionally biased region" description="Low complexity" evidence="1">
    <location>
        <begin position="25"/>
        <end position="34"/>
    </location>
</feature>
<dbReference type="EMBL" id="NMUH01010532">
    <property type="protein sequence ID" value="MQM21048.1"/>
    <property type="molecule type" value="Genomic_DNA"/>
</dbReference>
<dbReference type="Proteomes" id="UP000652761">
    <property type="component" value="Unassembled WGS sequence"/>
</dbReference>
<comment type="caution">
    <text evidence="2">The sequence shown here is derived from an EMBL/GenBank/DDBJ whole genome shotgun (WGS) entry which is preliminary data.</text>
</comment>
<protein>
    <submittedName>
        <fullName evidence="2">Uncharacterized protein</fullName>
    </submittedName>
</protein>
<dbReference type="OrthoDB" id="1924189at2759"/>
<dbReference type="SUPFAM" id="SSF48452">
    <property type="entry name" value="TPR-like"/>
    <property type="match status" value="1"/>
</dbReference>
<accession>A0A843XML5</accession>
<name>A0A843XML5_COLES</name>
<sequence>MRVKVAATSLHWSQMLLPHPPPSSPHSCSYHYSSPSPPPSSTSSPVSSVGSRRRRRRSFGGGGGGWVDGALTCRAFCPGGDRSPFLDGGTGGIFRSRSVDRMSKLNAEQGKPLRRAASASLTESFFTDGDDEDEEEFVKRLQELALRCQESAAETDSSSENSRCDQSAGDAATDVLQYRERGGSVITVAGGVSSSLFHPASSYSAAHGKPSLAESATPPPWLGIRPEPPDWVEEGRREIVPAAASVERNASSVDLPLSLRILKRKKRWESEGWIREAGESAACSVKKALSSLVFIIRELQSYALQLRSGALFCEDSLQEVLARVHGEVHASFCWLFSHIFACTPTLMVSVMLLLANFTVYSMGHSVAVAAPSMAPSPPQYYATATATLLSRDESQQKPALESRYDAPSVNSFSTGGKTASVGVNGGSGGGGKMGPLAGAADEGRWRDGFSALHQSSTIMPDGISTVPSTGGDGGPSGREEADKTAAVVPVEEEGRAWSRIVDEAARMQAETRDEALMDHETLQQFVSPVVAELVPEDDYPEYLRTELMYQQAISQDPSNAMLLCNFAQFLYVVGHDQDRAEYYFRRAVGVQPPDAEALGRYANFLWLAKNDLGAAEETYLQAIAAEPGNTVHAASYAHFLWNTGGEDTCYPLSGPDEEAEGEEEVY</sequence>
<evidence type="ECO:0000313" key="2">
    <source>
        <dbReference type="EMBL" id="MQM21048.1"/>
    </source>
</evidence>
<feature type="region of interest" description="Disordered" evidence="1">
    <location>
        <begin position="458"/>
        <end position="485"/>
    </location>
</feature>
<feature type="region of interest" description="Disordered" evidence="1">
    <location>
        <begin position="18"/>
        <end position="63"/>
    </location>
</feature>
<feature type="compositionally biased region" description="Low complexity" evidence="1">
    <location>
        <begin position="41"/>
        <end position="50"/>
    </location>
</feature>
<dbReference type="PANTHER" id="PTHR26312:SF132">
    <property type="entry name" value="OS01G0855200 PROTEIN"/>
    <property type="match status" value="1"/>
</dbReference>
<feature type="region of interest" description="Disordered" evidence="1">
    <location>
        <begin position="205"/>
        <end position="224"/>
    </location>
</feature>
<organism evidence="2 3">
    <name type="scientific">Colocasia esculenta</name>
    <name type="common">Wild taro</name>
    <name type="synonym">Arum esculentum</name>
    <dbReference type="NCBI Taxonomy" id="4460"/>
    <lineage>
        <taxon>Eukaryota</taxon>
        <taxon>Viridiplantae</taxon>
        <taxon>Streptophyta</taxon>
        <taxon>Embryophyta</taxon>
        <taxon>Tracheophyta</taxon>
        <taxon>Spermatophyta</taxon>
        <taxon>Magnoliopsida</taxon>
        <taxon>Liliopsida</taxon>
        <taxon>Araceae</taxon>
        <taxon>Aroideae</taxon>
        <taxon>Colocasieae</taxon>
        <taxon>Colocasia</taxon>
    </lineage>
</organism>
<dbReference type="Gene3D" id="1.25.40.10">
    <property type="entry name" value="Tetratricopeptide repeat domain"/>
    <property type="match status" value="1"/>
</dbReference>
<evidence type="ECO:0000256" key="1">
    <source>
        <dbReference type="SAM" id="MobiDB-lite"/>
    </source>
</evidence>
<dbReference type="InterPro" id="IPR011990">
    <property type="entry name" value="TPR-like_helical_dom_sf"/>
</dbReference>
<dbReference type="AlphaFoldDB" id="A0A843XML5"/>
<feature type="region of interest" description="Disordered" evidence="1">
    <location>
        <begin position="150"/>
        <end position="169"/>
    </location>
</feature>
<dbReference type="PANTHER" id="PTHR26312">
    <property type="entry name" value="TETRATRICOPEPTIDE REPEAT PROTEIN 5"/>
    <property type="match status" value="1"/>
</dbReference>
<keyword evidence="3" id="KW-1185">Reference proteome</keyword>
<evidence type="ECO:0000313" key="3">
    <source>
        <dbReference type="Proteomes" id="UP000652761"/>
    </source>
</evidence>
<feature type="compositionally biased region" description="Polar residues" evidence="1">
    <location>
        <begin position="152"/>
        <end position="165"/>
    </location>
</feature>